<dbReference type="EMBL" id="BDGU01000024">
    <property type="protein sequence ID" value="GAW00095.1"/>
    <property type="molecule type" value="Genomic_DNA"/>
</dbReference>
<evidence type="ECO:0000313" key="2">
    <source>
        <dbReference type="Proteomes" id="UP000188533"/>
    </source>
</evidence>
<organism evidence="1 2">
    <name type="scientific">Lentinula edodes</name>
    <name type="common">Shiitake mushroom</name>
    <name type="synonym">Lentinus edodes</name>
    <dbReference type="NCBI Taxonomy" id="5353"/>
    <lineage>
        <taxon>Eukaryota</taxon>
        <taxon>Fungi</taxon>
        <taxon>Dikarya</taxon>
        <taxon>Basidiomycota</taxon>
        <taxon>Agaricomycotina</taxon>
        <taxon>Agaricomycetes</taxon>
        <taxon>Agaricomycetidae</taxon>
        <taxon>Agaricales</taxon>
        <taxon>Marasmiineae</taxon>
        <taxon>Omphalotaceae</taxon>
        <taxon>Lentinula</taxon>
    </lineage>
</organism>
<name>A0A1Q3DYL8_LENED</name>
<proteinExistence type="predicted"/>
<comment type="caution">
    <text evidence="1">The sequence shown here is derived from an EMBL/GenBank/DDBJ whole genome shotgun (WGS) entry which is preliminary data.</text>
</comment>
<protein>
    <submittedName>
        <fullName evidence="1">Uncharacterized protein</fullName>
    </submittedName>
</protein>
<accession>A0A1Q3DYL8</accession>
<gene>
    <name evidence="1" type="ORF">LENED_001588</name>
</gene>
<dbReference type="AlphaFoldDB" id="A0A1Q3DYL8"/>
<reference evidence="1 2" key="2">
    <citation type="submission" date="2017-02" db="EMBL/GenBank/DDBJ databases">
        <title>A genome survey and senescence transcriptome analysis in Lentinula edodes.</title>
        <authorList>
            <person name="Sakamoto Y."/>
            <person name="Nakade K."/>
            <person name="Sato S."/>
            <person name="Yoshida Y."/>
            <person name="Miyazaki K."/>
            <person name="Natsume S."/>
            <person name="Konno N."/>
        </authorList>
    </citation>
    <scope>NUCLEOTIDE SEQUENCE [LARGE SCALE GENOMIC DNA]</scope>
    <source>
        <strain evidence="1 2">NBRC 111202</strain>
    </source>
</reference>
<evidence type="ECO:0000313" key="1">
    <source>
        <dbReference type="EMBL" id="GAW00095.1"/>
    </source>
</evidence>
<dbReference type="Proteomes" id="UP000188533">
    <property type="component" value="Unassembled WGS sequence"/>
</dbReference>
<sequence length="148" mass="17062">MLTHNSENHSSHSDHLVQVPTKKRFRFIKFEQDGLIPASLQCCALDAGDGKQSTIVWKEQLVQGGRRLYDLTMDDHFKNREGAVIDFGVKMISLASQRKDLWFRSFAYVYDDNWPWTITVSVSGDNSAQRLEVTDYTHQVFAFEMGEK</sequence>
<keyword evidence="2" id="KW-1185">Reference proteome</keyword>
<reference evidence="1 2" key="1">
    <citation type="submission" date="2016-08" db="EMBL/GenBank/DDBJ databases">
        <authorList>
            <consortium name="Lentinula edodes genome sequencing consortium"/>
            <person name="Sakamoto Y."/>
            <person name="Nakade K."/>
            <person name="Sato S."/>
            <person name="Yoshida Y."/>
            <person name="Miyazaki K."/>
            <person name="Natsume S."/>
            <person name="Konno N."/>
        </authorList>
    </citation>
    <scope>NUCLEOTIDE SEQUENCE [LARGE SCALE GENOMIC DNA]</scope>
    <source>
        <strain evidence="1 2">NBRC 111202</strain>
    </source>
</reference>